<gene>
    <name evidence="1" type="ORF">NCTC11155_03507</name>
</gene>
<proteinExistence type="predicted"/>
<dbReference type="EMBL" id="UFSX01000002">
    <property type="protein sequence ID" value="SUV44097.1"/>
    <property type="molecule type" value="Genomic_DNA"/>
</dbReference>
<evidence type="ECO:0000313" key="2">
    <source>
        <dbReference type="Proteomes" id="UP000254424"/>
    </source>
</evidence>
<accession>A0A380ZAU1</accession>
<evidence type="ECO:0000313" key="1">
    <source>
        <dbReference type="EMBL" id="SUV44097.1"/>
    </source>
</evidence>
<sequence>MRLLEMHHLFALNTSSVLPEQMMCFFISYLIRRRTGEYR</sequence>
<protein>
    <submittedName>
        <fullName evidence="1">Uncharacterized protein</fullName>
    </submittedName>
</protein>
<dbReference type="AlphaFoldDB" id="A0A380ZAU1"/>
<name>A0A380ZAU1_9BACE</name>
<dbReference type="Proteomes" id="UP000254424">
    <property type="component" value="Unassembled WGS sequence"/>
</dbReference>
<reference evidence="1 2" key="1">
    <citation type="submission" date="2018-06" db="EMBL/GenBank/DDBJ databases">
        <authorList>
            <consortium name="Pathogen Informatics"/>
            <person name="Doyle S."/>
        </authorList>
    </citation>
    <scope>NUCLEOTIDE SEQUENCE [LARGE SCALE GENOMIC DNA]</scope>
    <source>
        <strain evidence="1 2">NCTC11155</strain>
    </source>
</reference>
<organism evidence="1 2">
    <name type="scientific">Bacteroides eggerthii</name>
    <dbReference type="NCBI Taxonomy" id="28111"/>
    <lineage>
        <taxon>Bacteria</taxon>
        <taxon>Pseudomonadati</taxon>
        <taxon>Bacteroidota</taxon>
        <taxon>Bacteroidia</taxon>
        <taxon>Bacteroidales</taxon>
        <taxon>Bacteroidaceae</taxon>
        <taxon>Bacteroides</taxon>
    </lineage>
</organism>